<gene>
    <name evidence="3" type="ORF">C2869_15300</name>
</gene>
<dbReference type="PANTHER" id="PTHR35813:SF1">
    <property type="entry name" value="INNER MEMBRANE PROTEIN YBAN"/>
    <property type="match status" value="1"/>
</dbReference>
<protein>
    <recommendedName>
        <fullName evidence="1">Inner membrane protein</fullName>
    </recommendedName>
</protein>
<evidence type="ECO:0000256" key="2">
    <source>
        <dbReference type="SAM" id="Phobius"/>
    </source>
</evidence>
<dbReference type="Proteomes" id="UP000244441">
    <property type="component" value="Chromosome"/>
</dbReference>
<feature type="transmembrane region" description="Helical" evidence="2">
    <location>
        <begin position="86"/>
        <end position="119"/>
    </location>
</feature>
<evidence type="ECO:0000256" key="1">
    <source>
        <dbReference type="PIRNR" id="PIRNR016789"/>
    </source>
</evidence>
<keyword evidence="4" id="KW-1185">Reference proteome</keyword>
<dbReference type="RefSeq" id="WP_108603790.1">
    <property type="nucleotide sequence ID" value="NZ_CP026604.1"/>
</dbReference>
<evidence type="ECO:0000313" key="3">
    <source>
        <dbReference type="EMBL" id="AWB67720.1"/>
    </source>
</evidence>
<keyword evidence="1" id="KW-1003">Cell membrane</keyword>
<name>A0A2S0VUE8_9ALTE</name>
<dbReference type="PANTHER" id="PTHR35813">
    <property type="entry name" value="INNER MEMBRANE PROTEIN YBAN"/>
    <property type="match status" value="1"/>
</dbReference>
<dbReference type="OrthoDB" id="9816293at2"/>
<evidence type="ECO:0000313" key="4">
    <source>
        <dbReference type="Proteomes" id="UP000244441"/>
    </source>
</evidence>
<sequence length="132" mass="14526">MKKIKAVPKICLIGLGFIFTFLGIVGFVVPLMPGFVFILLASFCFSRSSERFHEWLLNNPMFGELLRQYLAGKGIPETAKKKAIAVIWLSFAISAFVAANVMVTLGLVVFGVVLSVYLMRLPSYSKAVKTSS</sequence>
<reference evidence="3 4" key="1">
    <citation type="submission" date="2018-01" db="EMBL/GenBank/DDBJ databases">
        <title>Genome sequence of a Cantenovulum-like bacteria.</title>
        <authorList>
            <person name="Tan W.R."/>
            <person name="Lau N.-S."/>
            <person name="Go F."/>
            <person name="Amirul A.-A.A."/>
        </authorList>
    </citation>
    <scope>NUCLEOTIDE SEQUENCE [LARGE SCALE GENOMIC DNA]</scope>
    <source>
        <strain evidence="3 4">CCB-QB4</strain>
    </source>
</reference>
<dbReference type="KEGG" id="cate:C2869_15300"/>
<proteinExistence type="predicted"/>
<keyword evidence="2" id="KW-1133">Transmembrane helix</keyword>
<keyword evidence="1" id="KW-0997">Cell inner membrane</keyword>
<organism evidence="3 4">
    <name type="scientific">Saccharobesus litoralis</name>
    <dbReference type="NCBI Taxonomy" id="2172099"/>
    <lineage>
        <taxon>Bacteria</taxon>
        <taxon>Pseudomonadati</taxon>
        <taxon>Pseudomonadota</taxon>
        <taxon>Gammaproteobacteria</taxon>
        <taxon>Alteromonadales</taxon>
        <taxon>Alteromonadaceae</taxon>
        <taxon>Saccharobesus</taxon>
    </lineage>
</organism>
<keyword evidence="1 2" id="KW-0472">Membrane</keyword>
<dbReference type="InterPro" id="IPR007401">
    <property type="entry name" value="DUF454"/>
</dbReference>
<feature type="transmembrane region" description="Helical" evidence="2">
    <location>
        <begin position="12"/>
        <end position="41"/>
    </location>
</feature>
<dbReference type="GO" id="GO:0005886">
    <property type="term" value="C:plasma membrane"/>
    <property type="evidence" value="ECO:0007669"/>
    <property type="project" value="UniProtKB-SubCell"/>
</dbReference>
<dbReference type="AlphaFoldDB" id="A0A2S0VUE8"/>
<dbReference type="Pfam" id="PF04304">
    <property type="entry name" value="DUF454"/>
    <property type="match status" value="1"/>
</dbReference>
<comment type="subcellular location">
    <subcellularLocation>
        <location evidence="1">Cell inner membrane</location>
        <topology evidence="1">Multi-pass membrane protein</topology>
    </subcellularLocation>
</comment>
<accession>A0A2S0VUE8</accession>
<dbReference type="PIRSF" id="PIRSF016789">
    <property type="entry name" value="DUF454"/>
    <property type="match status" value="1"/>
</dbReference>
<dbReference type="EMBL" id="CP026604">
    <property type="protein sequence ID" value="AWB67720.1"/>
    <property type="molecule type" value="Genomic_DNA"/>
</dbReference>
<keyword evidence="2" id="KW-0812">Transmembrane</keyword>